<reference evidence="1 2" key="1">
    <citation type="submission" date="2017-10" db="EMBL/GenBank/DDBJ databases">
        <title>Novel microbial diversity and functional potential in the marine mammal oral microbiome.</title>
        <authorList>
            <person name="Dudek N.K."/>
            <person name="Sun C.L."/>
            <person name="Burstein D."/>
            <person name="Kantor R.S."/>
            <person name="Aliaga Goltsman D.S."/>
            <person name="Bik E.M."/>
            <person name="Thomas B.C."/>
            <person name="Banfield J.F."/>
            <person name="Relman D.A."/>
        </authorList>
    </citation>
    <scope>NUCLEOTIDE SEQUENCE [LARGE SCALE GENOMIC DNA]</scope>
    <source>
        <strain evidence="1">DOLZORAL124_49_17</strain>
    </source>
</reference>
<dbReference type="SUPFAM" id="SSF46785">
    <property type="entry name" value="Winged helix' DNA-binding domain"/>
    <property type="match status" value="1"/>
</dbReference>
<dbReference type="InterPro" id="IPR036390">
    <property type="entry name" value="WH_DNA-bd_sf"/>
</dbReference>
<protein>
    <recommendedName>
        <fullName evidence="3">Rrf2 family transcriptional regulator</fullName>
    </recommendedName>
</protein>
<dbReference type="GO" id="GO:0003700">
    <property type="term" value="F:DNA-binding transcription factor activity"/>
    <property type="evidence" value="ECO:0007669"/>
    <property type="project" value="TreeGrafter"/>
</dbReference>
<proteinExistence type="predicted"/>
<accession>A0A2G6E378</accession>
<name>A0A2G6E378_9BACT</name>
<dbReference type="AlphaFoldDB" id="A0A2G6E378"/>
<dbReference type="PANTHER" id="PTHR33221">
    <property type="entry name" value="WINGED HELIX-TURN-HELIX TRANSCRIPTIONAL REGULATOR, RRF2 FAMILY"/>
    <property type="match status" value="1"/>
</dbReference>
<sequence length="171" mass="19360">MFPEEKENVSVLQLTRRGNYGILAVYYIAQRRDDTYISIGEIIENSHIPKPYLSKILQELCRAGILVSRRGLGGGFSLARHPREIKLREVIEVIEGKIFLVNCMQKAAPGCQQGDACPIVPIWVTLQNFIMEIVGSISFEDIIDETRKHEILTLLAQFQTMYHDKIAGGKN</sequence>
<dbReference type="PROSITE" id="PS01332">
    <property type="entry name" value="HTH_RRF2_1"/>
    <property type="match status" value="1"/>
</dbReference>
<gene>
    <name evidence="1" type="ORF">CSB45_11810</name>
</gene>
<dbReference type="PROSITE" id="PS51197">
    <property type="entry name" value="HTH_RRF2_2"/>
    <property type="match status" value="1"/>
</dbReference>
<dbReference type="InterPro" id="IPR036388">
    <property type="entry name" value="WH-like_DNA-bd_sf"/>
</dbReference>
<dbReference type="GO" id="GO:0005829">
    <property type="term" value="C:cytosol"/>
    <property type="evidence" value="ECO:0007669"/>
    <property type="project" value="TreeGrafter"/>
</dbReference>
<dbReference type="InterPro" id="IPR000944">
    <property type="entry name" value="Tscrpt_reg_Rrf2"/>
</dbReference>
<evidence type="ECO:0008006" key="3">
    <source>
        <dbReference type="Google" id="ProtNLM"/>
    </source>
</evidence>
<dbReference type="PANTHER" id="PTHR33221:SF2">
    <property type="entry name" value="TRANSCRIPTIONAL REGULATOR"/>
    <property type="match status" value="1"/>
</dbReference>
<dbReference type="InterPro" id="IPR030489">
    <property type="entry name" value="TR_Rrf2-type_CS"/>
</dbReference>
<organism evidence="1 2">
    <name type="scientific">candidate division KSB3 bacterium</name>
    <dbReference type="NCBI Taxonomy" id="2044937"/>
    <lineage>
        <taxon>Bacteria</taxon>
        <taxon>candidate division KSB3</taxon>
    </lineage>
</organism>
<dbReference type="Proteomes" id="UP000229740">
    <property type="component" value="Unassembled WGS sequence"/>
</dbReference>
<evidence type="ECO:0000313" key="1">
    <source>
        <dbReference type="EMBL" id="PID56362.1"/>
    </source>
</evidence>
<dbReference type="EMBL" id="PDPS01000035">
    <property type="protein sequence ID" value="PID56362.1"/>
    <property type="molecule type" value="Genomic_DNA"/>
</dbReference>
<dbReference type="Pfam" id="PF02082">
    <property type="entry name" value="Rrf2"/>
    <property type="match status" value="1"/>
</dbReference>
<comment type="caution">
    <text evidence="1">The sequence shown here is derived from an EMBL/GenBank/DDBJ whole genome shotgun (WGS) entry which is preliminary data.</text>
</comment>
<dbReference type="NCBIfam" id="TIGR00738">
    <property type="entry name" value="rrf2_super"/>
    <property type="match status" value="1"/>
</dbReference>
<dbReference type="Gene3D" id="1.10.10.10">
    <property type="entry name" value="Winged helix-like DNA-binding domain superfamily/Winged helix DNA-binding domain"/>
    <property type="match status" value="1"/>
</dbReference>
<evidence type="ECO:0000313" key="2">
    <source>
        <dbReference type="Proteomes" id="UP000229740"/>
    </source>
</evidence>